<sequence>MTCAECGAAAPADARFCEACGHEFPQVAAPAAAARAESSAASSAVDAAAAAAPDGPIPCAECGGVVDPDGYCSLCGAKAPVPRDHLVEQPQPWVGAVSDRGVRHRRNEDAMATAADEAPGGRAILVVCDGVSSSENSDVASLAAARAAREVLVHSRAQGLGTDSTLLAVLSDRIEAAADAASRAVAQSTAADHGASPPSCTFVAAVVERDRIVAGVVGDSRAYWFPDGGEPLALTVDDSWSAEQMALGVPRAEAESGPHAHAITRWLGVDAPDHTPRITTAAVTSPGWLLVCSDGLWNYCSAADDLEALLRRTAADAAGEPLATASALVDWANAQGGHDNITVALARLGTAAPDRQGTATSGES</sequence>
<dbReference type="Pfam" id="PF13672">
    <property type="entry name" value="PP2C_2"/>
    <property type="match status" value="1"/>
</dbReference>
<keyword evidence="3" id="KW-1185">Reference proteome</keyword>
<dbReference type="Proteomes" id="UP000663937">
    <property type="component" value="Chromosome"/>
</dbReference>
<dbReference type="SUPFAM" id="SSF81606">
    <property type="entry name" value="PP2C-like"/>
    <property type="match status" value="1"/>
</dbReference>
<evidence type="ECO:0000259" key="1">
    <source>
        <dbReference type="PROSITE" id="PS51746"/>
    </source>
</evidence>
<proteinExistence type="predicted"/>
<accession>A0A8A4ZH88</accession>
<name>A0A8A4ZH88_9MICO</name>
<dbReference type="AlphaFoldDB" id="A0A8A4ZH88"/>
<dbReference type="SMART" id="SM00331">
    <property type="entry name" value="PP2C_SIG"/>
    <property type="match status" value="1"/>
</dbReference>
<reference evidence="2" key="1">
    <citation type="submission" date="2021-03" db="EMBL/GenBank/DDBJ databases">
        <title>Pengzhenrongella sicca gen. nov., sp. nov., a new member of suborder Micrococcineae isolated from High-Arctic tundra soil.</title>
        <authorList>
            <person name="Peng F."/>
        </authorList>
    </citation>
    <scope>NUCLEOTIDE SEQUENCE</scope>
    <source>
        <strain evidence="2">LRZ-2</strain>
    </source>
</reference>
<gene>
    <name evidence="2" type="ORF">J4E96_07880</name>
</gene>
<dbReference type="Pfam" id="PF12773">
    <property type="entry name" value="DZR"/>
    <property type="match status" value="1"/>
</dbReference>
<feature type="domain" description="PPM-type phosphatase" evidence="1">
    <location>
        <begin position="93"/>
        <end position="348"/>
    </location>
</feature>
<dbReference type="InterPro" id="IPR025874">
    <property type="entry name" value="DZR"/>
</dbReference>
<evidence type="ECO:0000313" key="3">
    <source>
        <dbReference type="Proteomes" id="UP000663937"/>
    </source>
</evidence>
<dbReference type="SMART" id="SM00332">
    <property type="entry name" value="PP2Cc"/>
    <property type="match status" value="1"/>
</dbReference>
<dbReference type="InterPro" id="IPR001932">
    <property type="entry name" value="PPM-type_phosphatase-like_dom"/>
</dbReference>
<dbReference type="InterPro" id="IPR036457">
    <property type="entry name" value="PPM-type-like_dom_sf"/>
</dbReference>
<evidence type="ECO:0000313" key="2">
    <source>
        <dbReference type="EMBL" id="QTE31412.1"/>
    </source>
</evidence>
<dbReference type="KEGG" id="psic:J4E96_07880"/>
<protein>
    <submittedName>
        <fullName evidence="2">Protein phosphatase 2C domain-containing protein</fullName>
    </submittedName>
</protein>
<dbReference type="PROSITE" id="PS51746">
    <property type="entry name" value="PPM_2"/>
    <property type="match status" value="1"/>
</dbReference>
<dbReference type="Gene3D" id="3.60.40.10">
    <property type="entry name" value="PPM-type phosphatase domain"/>
    <property type="match status" value="1"/>
</dbReference>
<dbReference type="CDD" id="cd00143">
    <property type="entry name" value="PP2Cc"/>
    <property type="match status" value="1"/>
</dbReference>
<organism evidence="2 3">
    <name type="scientific">Pengzhenrongella sicca</name>
    <dbReference type="NCBI Taxonomy" id="2819238"/>
    <lineage>
        <taxon>Bacteria</taxon>
        <taxon>Bacillati</taxon>
        <taxon>Actinomycetota</taxon>
        <taxon>Actinomycetes</taxon>
        <taxon>Micrococcales</taxon>
        <taxon>Pengzhenrongella</taxon>
    </lineage>
</organism>
<dbReference type="EMBL" id="CP071868">
    <property type="protein sequence ID" value="QTE31412.1"/>
    <property type="molecule type" value="Genomic_DNA"/>
</dbReference>